<sequence>MNRSLVLGKGNMETTGEQPTIKKTRTSKSKVFGKQPKICKNPQVIVRRGSENVDRESSEHGGKISKKEIIEDGDNLVDVNMGGNDFRDDVMGGNYIGDVVVGGNEIGEVVVDGNNVGVVDMGVNVVEDMNMGGNEVRDVGSGRNEFEDVVMGRNDVGTAAVVVPHSVAS</sequence>
<evidence type="ECO:0000313" key="2">
    <source>
        <dbReference type="EMBL" id="KAK9166530.1"/>
    </source>
</evidence>
<keyword evidence="3" id="KW-1185">Reference proteome</keyword>
<dbReference type="Proteomes" id="UP001419268">
    <property type="component" value="Unassembled WGS sequence"/>
</dbReference>
<accession>A0AAP0LBC0</accession>
<protein>
    <submittedName>
        <fullName evidence="2">Uncharacterized protein</fullName>
    </submittedName>
</protein>
<gene>
    <name evidence="2" type="ORF">Scep_001721</name>
</gene>
<feature type="region of interest" description="Disordered" evidence="1">
    <location>
        <begin position="1"/>
        <end position="34"/>
    </location>
</feature>
<organism evidence="2 3">
    <name type="scientific">Stephania cephalantha</name>
    <dbReference type="NCBI Taxonomy" id="152367"/>
    <lineage>
        <taxon>Eukaryota</taxon>
        <taxon>Viridiplantae</taxon>
        <taxon>Streptophyta</taxon>
        <taxon>Embryophyta</taxon>
        <taxon>Tracheophyta</taxon>
        <taxon>Spermatophyta</taxon>
        <taxon>Magnoliopsida</taxon>
        <taxon>Ranunculales</taxon>
        <taxon>Menispermaceae</taxon>
        <taxon>Menispermoideae</taxon>
        <taxon>Cissampelideae</taxon>
        <taxon>Stephania</taxon>
    </lineage>
</organism>
<dbReference type="AlphaFoldDB" id="A0AAP0LBC0"/>
<reference evidence="2 3" key="1">
    <citation type="submission" date="2024-01" db="EMBL/GenBank/DDBJ databases">
        <title>Genome assemblies of Stephania.</title>
        <authorList>
            <person name="Yang L."/>
        </authorList>
    </citation>
    <scope>NUCLEOTIDE SEQUENCE [LARGE SCALE GENOMIC DNA]</scope>
    <source>
        <strain evidence="2">JXDWG</strain>
        <tissue evidence="2">Leaf</tissue>
    </source>
</reference>
<name>A0AAP0LBC0_9MAGN</name>
<evidence type="ECO:0000256" key="1">
    <source>
        <dbReference type="SAM" id="MobiDB-lite"/>
    </source>
</evidence>
<comment type="caution">
    <text evidence="2">The sequence shown here is derived from an EMBL/GenBank/DDBJ whole genome shotgun (WGS) entry which is preliminary data.</text>
</comment>
<evidence type="ECO:0000313" key="3">
    <source>
        <dbReference type="Proteomes" id="UP001419268"/>
    </source>
</evidence>
<dbReference type="EMBL" id="JBBNAG010000001">
    <property type="protein sequence ID" value="KAK9166530.1"/>
    <property type="molecule type" value="Genomic_DNA"/>
</dbReference>
<proteinExistence type="predicted"/>